<keyword evidence="2" id="KW-1185">Reference proteome</keyword>
<comment type="caution">
    <text evidence="1">The sequence shown here is derived from an EMBL/GenBank/DDBJ whole genome shotgun (WGS) entry which is preliminary data.</text>
</comment>
<proteinExistence type="predicted"/>
<evidence type="ECO:0000313" key="2">
    <source>
        <dbReference type="Proteomes" id="UP000693946"/>
    </source>
</evidence>
<dbReference type="AlphaFoldDB" id="A0AAV6PI21"/>
<gene>
    <name evidence="1" type="ORF">JOB18_027244</name>
</gene>
<evidence type="ECO:0000313" key="1">
    <source>
        <dbReference type="EMBL" id="KAG7463318.1"/>
    </source>
</evidence>
<organism evidence="1 2">
    <name type="scientific">Solea senegalensis</name>
    <name type="common">Senegalese sole</name>
    <dbReference type="NCBI Taxonomy" id="28829"/>
    <lineage>
        <taxon>Eukaryota</taxon>
        <taxon>Metazoa</taxon>
        <taxon>Chordata</taxon>
        <taxon>Craniata</taxon>
        <taxon>Vertebrata</taxon>
        <taxon>Euteleostomi</taxon>
        <taxon>Actinopterygii</taxon>
        <taxon>Neopterygii</taxon>
        <taxon>Teleostei</taxon>
        <taxon>Neoteleostei</taxon>
        <taxon>Acanthomorphata</taxon>
        <taxon>Carangaria</taxon>
        <taxon>Pleuronectiformes</taxon>
        <taxon>Pleuronectoidei</taxon>
        <taxon>Soleidae</taxon>
        <taxon>Solea</taxon>
    </lineage>
</organism>
<protein>
    <submittedName>
        <fullName evidence="1">Uncharacterized protein</fullName>
    </submittedName>
</protein>
<sequence length="74" mass="7950">MDDDEELERAMLSTEELVECTAAPSSSSLSAEVRPSPATQTAIFWPCCVFRPCSGHVQLILCLHAGVPTNKKGS</sequence>
<accession>A0AAV6PI21</accession>
<dbReference type="Proteomes" id="UP000693946">
    <property type="component" value="Unassembled WGS sequence"/>
</dbReference>
<reference evidence="1 2" key="1">
    <citation type="journal article" date="2021" name="Sci. Rep.">
        <title>Chromosome anchoring in Senegalese sole (Solea senegalensis) reveals sex-associated markers and genome rearrangements in flatfish.</title>
        <authorList>
            <person name="Guerrero-Cozar I."/>
            <person name="Gomez-Garrido J."/>
            <person name="Berbel C."/>
            <person name="Martinez-Blanch J.F."/>
            <person name="Alioto T."/>
            <person name="Claros M.G."/>
            <person name="Gagnaire P.A."/>
            <person name="Manchado M."/>
        </authorList>
    </citation>
    <scope>NUCLEOTIDE SEQUENCE [LARGE SCALE GENOMIC DNA]</scope>
    <source>
        <strain evidence="1">Sse05_10M</strain>
    </source>
</reference>
<dbReference type="EMBL" id="JAGKHQ010000882">
    <property type="protein sequence ID" value="KAG7463318.1"/>
    <property type="molecule type" value="Genomic_DNA"/>
</dbReference>
<name>A0AAV6PI21_SOLSE</name>